<evidence type="ECO:0000313" key="4">
    <source>
        <dbReference type="EMBL" id="MSE08180.1"/>
    </source>
</evidence>
<dbReference type="InterPro" id="IPR001173">
    <property type="entry name" value="Glyco_trans_2-like"/>
</dbReference>
<sequence>MELSIIMPVYNENLKKLQRALDSVASLIGVKYELIIVNDGSKNYIDNYLKNYIHGKENIVYINKENEGVSIARNIGIKHARGKYITFVDSDDILCGNKIDSTLLNKNLDCIIYNIKNNISKLQLRRLKNEGIINKEEVLIEFLSGDTLNSACGKLYRNEIIKKNSIHFMNNMVTGEDALFVIDVFEKSNIFYYSKEDIYVYDYDIKHENYRVDNYPLSIIKDLNILYNKKITLVDGLDLTHEYKRKVLGRISNDYTKKFFNTVVSILIYDGEVDTETILNSFEDKFDIGLSRINKFRNILLKRNSVLMLKAYGYIRRIYIRFK</sequence>
<evidence type="ECO:0000313" key="3">
    <source>
        <dbReference type="EMBL" id="MSE07010.1"/>
    </source>
</evidence>
<protein>
    <submittedName>
        <fullName evidence="2">Glycosyltransferase</fullName>
    </submittedName>
</protein>
<dbReference type="SUPFAM" id="SSF53448">
    <property type="entry name" value="Nucleotide-diphospho-sugar transferases"/>
    <property type="match status" value="1"/>
</dbReference>
<evidence type="ECO:0000313" key="2">
    <source>
        <dbReference type="EMBL" id="MSE04357.1"/>
    </source>
</evidence>
<evidence type="ECO:0000313" key="5">
    <source>
        <dbReference type="Proteomes" id="UP000437575"/>
    </source>
</evidence>
<dbReference type="Gene3D" id="3.90.550.10">
    <property type="entry name" value="Spore Coat Polysaccharide Biosynthesis Protein SpsA, Chain A"/>
    <property type="match status" value="1"/>
</dbReference>
<proteinExistence type="predicted"/>
<dbReference type="EMBL" id="WKKX01000191">
    <property type="protein sequence ID" value="MSE08180.1"/>
    <property type="molecule type" value="Genomic_DNA"/>
</dbReference>
<dbReference type="Pfam" id="PF00535">
    <property type="entry name" value="Glycos_transf_2"/>
    <property type="match status" value="1"/>
</dbReference>
<dbReference type="EMBL" id="WKKZ01000002">
    <property type="protein sequence ID" value="MSE04357.1"/>
    <property type="molecule type" value="Genomic_DNA"/>
</dbReference>
<dbReference type="Proteomes" id="UP000437575">
    <property type="component" value="Unassembled WGS sequence"/>
</dbReference>
<reference evidence="5 6" key="1">
    <citation type="submission" date="2019-11" db="EMBL/GenBank/DDBJ databases">
        <title>Draft Genome Sequence of Plant Growth-Promoting Rhizosphere-Associated Bacteria.</title>
        <authorList>
            <person name="Vasilyev I.Y."/>
            <person name="Radchenko V."/>
            <person name="Ilnitskaya E.V."/>
        </authorList>
    </citation>
    <scope>NUCLEOTIDE SEQUENCE [LARGE SCALE GENOMIC DNA]</scope>
    <source>
        <strain evidence="4 6">VRA_01-1sq_f</strain>
        <strain evidence="2 5">VRA_1sq_f</strain>
        <plasmid evidence="3">unnamed02</plasmid>
    </source>
</reference>
<comment type="caution">
    <text evidence="2">The sequence shown here is derived from an EMBL/GenBank/DDBJ whole genome shotgun (WGS) entry which is preliminary data.</text>
</comment>
<gene>
    <name evidence="4" type="ORF">GKC33_05460</name>
    <name evidence="2" type="ORF">GKC34_00490</name>
    <name evidence="3" type="ORF">GKC34_15185</name>
</gene>
<name>A0A6A8LP05_9LACO</name>
<feature type="domain" description="Glycosyltransferase 2-like" evidence="1">
    <location>
        <begin position="4"/>
        <end position="162"/>
    </location>
</feature>
<keyword evidence="2" id="KW-0808">Transferase</keyword>
<dbReference type="CDD" id="cd00761">
    <property type="entry name" value="Glyco_tranf_GTA_type"/>
    <property type="match status" value="1"/>
</dbReference>
<dbReference type="PANTHER" id="PTHR22916:SF3">
    <property type="entry name" value="UDP-GLCNAC:BETAGAL BETA-1,3-N-ACETYLGLUCOSAMINYLTRANSFERASE-LIKE PROTEIN 1"/>
    <property type="match status" value="1"/>
</dbReference>
<dbReference type="PANTHER" id="PTHR22916">
    <property type="entry name" value="GLYCOSYLTRANSFERASE"/>
    <property type="match status" value="1"/>
</dbReference>
<geneLocation type="plasmid" evidence="3">
    <name>unnamed02</name>
</geneLocation>
<dbReference type="EMBL" id="WKKZ01001602">
    <property type="protein sequence ID" value="MSE07010.1"/>
    <property type="molecule type" value="Genomic_DNA"/>
</dbReference>
<organism evidence="2 5">
    <name type="scientific">Ligilactobacillus salivarius</name>
    <dbReference type="NCBI Taxonomy" id="1624"/>
    <lineage>
        <taxon>Bacteria</taxon>
        <taxon>Bacillati</taxon>
        <taxon>Bacillota</taxon>
        <taxon>Bacilli</taxon>
        <taxon>Lactobacillales</taxon>
        <taxon>Lactobacillaceae</taxon>
        <taxon>Ligilactobacillus</taxon>
    </lineage>
</organism>
<evidence type="ECO:0000313" key="6">
    <source>
        <dbReference type="Proteomes" id="UP000467635"/>
    </source>
</evidence>
<evidence type="ECO:0000259" key="1">
    <source>
        <dbReference type="Pfam" id="PF00535"/>
    </source>
</evidence>
<dbReference type="InterPro" id="IPR029044">
    <property type="entry name" value="Nucleotide-diphossugar_trans"/>
</dbReference>
<dbReference type="Proteomes" id="UP000467635">
    <property type="component" value="Unassembled WGS sequence"/>
</dbReference>
<accession>A0A6A8LP05</accession>
<keyword evidence="3" id="KW-0614">Plasmid</keyword>
<dbReference type="AlphaFoldDB" id="A0A6A8LP05"/>
<dbReference type="GO" id="GO:0016758">
    <property type="term" value="F:hexosyltransferase activity"/>
    <property type="evidence" value="ECO:0007669"/>
    <property type="project" value="UniProtKB-ARBA"/>
</dbReference>